<evidence type="ECO:0000313" key="1">
    <source>
        <dbReference type="EMBL" id="OGE94575.1"/>
    </source>
</evidence>
<dbReference type="Gene3D" id="3.40.50.1000">
    <property type="entry name" value="HAD superfamily/HAD-like"/>
    <property type="match status" value="1"/>
</dbReference>
<dbReference type="Pfam" id="PF13419">
    <property type="entry name" value="HAD_2"/>
    <property type="match status" value="1"/>
</dbReference>
<proteinExistence type="predicted"/>
<protein>
    <recommendedName>
        <fullName evidence="3">HAD family hydrolase</fullName>
    </recommendedName>
</protein>
<dbReference type="InterPro" id="IPR041492">
    <property type="entry name" value="HAD_2"/>
</dbReference>
<dbReference type="SUPFAM" id="SSF56784">
    <property type="entry name" value="HAD-like"/>
    <property type="match status" value="1"/>
</dbReference>
<evidence type="ECO:0008006" key="3">
    <source>
        <dbReference type="Google" id="ProtNLM"/>
    </source>
</evidence>
<comment type="caution">
    <text evidence="1">The sequence shown here is derived from an EMBL/GenBank/DDBJ whole genome shotgun (WGS) entry which is preliminary data.</text>
</comment>
<accession>A0A1F5PXD3</accession>
<dbReference type="AlphaFoldDB" id="A0A1F5PXD3"/>
<dbReference type="SFLD" id="SFLDG01129">
    <property type="entry name" value="C1.5:_HAD__Beta-PGM__Phosphata"/>
    <property type="match status" value="1"/>
</dbReference>
<name>A0A1F5PXD3_9BACT</name>
<dbReference type="STRING" id="1817841.A3B10_00230"/>
<dbReference type="InterPro" id="IPR023214">
    <property type="entry name" value="HAD_sf"/>
</dbReference>
<reference evidence="1 2" key="1">
    <citation type="journal article" date="2016" name="Nat. Commun.">
        <title>Thousands of microbial genomes shed light on interconnected biogeochemical processes in an aquifer system.</title>
        <authorList>
            <person name="Anantharaman K."/>
            <person name="Brown C.T."/>
            <person name="Hug L.A."/>
            <person name="Sharon I."/>
            <person name="Castelle C.J."/>
            <person name="Probst A.J."/>
            <person name="Thomas B.C."/>
            <person name="Singh A."/>
            <person name="Wilkins M.J."/>
            <person name="Karaoz U."/>
            <person name="Brodie E.L."/>
            <person name="Williams K.H."/>
            <person name="Hubbard S.S."/>
            <person name="Banfield J.F."/>
        </authorList>
    </citation>
    <scope>NUCLEOTIDE SEQUENCE [LARGE SCALE GENOMIC DNA]</scope>
</reference>
<dbReference type="Proteomes" id="UP000177281">
    <property type="component" value="Unassembled WGS sequence"/>
</dbReference>
<evidence type="ECO:0000313" key="2">
    <source>
        <dbReference type="Proteomes" id="UP000177281"/>
    </source>
</evidence>
<organism evidence="1 2">
    <name type="scientific">Candidatus Doudnabacteria bacterium RIFCSPLOWO2_01_FULL_44_21</name>
    <dbReference type="NCBI Taxonomy" id="1817841"/>
    <lineage>
        <taxon>Bacteria</taxon>
        <taxon>Candidatus Doudnaibacteriota</taxon>
    </lineage>
</organism>
<dbReference type="SFLD" id="SFLDS00003">
    <property type="entry name" value="Haloacid_Dehalogenase"/>
    <property type="match status" value="1"/>
</dbReference>
<gene>
    <name evidence="1" type="ORF">A3B10_00230</name>
</gene>
<dbReference type="InterPro" id="IPR036412">
    <property type="entry name" value="HAD-like_sf"/>
</dbReference>
<sequence>MKNKKIIFFDGDGTIWYPKKTKRKKTPHWIYLDKKIGNNYLKHLVLTPSALVSLKKLKKLGIILVLISTHPHPPKEADVILKAKVKHLKLEELFDNFYTSRDKPDGKGEVILKVLRKKHIPKSQALLVGDSYRFDYLSAKKVGVDVLLIKSEYLWHPNRGRKIQKTISGLRDLVGIIN</sequence>
<dbReference type="EMBL" id="MFFB01000013">
    <property type="protein sequence ID" value="OGE94575.1"/>
    <property type="molecule type" value="Genomic_DNA"/>
</dbReference>